<dbReference type="GO" id="GO:0008473">
    <property type="term" value="F:ornithine cyclodeaminase activity"/>
    <property type="evidence" value="ECO:0007669"/>
    <property type="project" value="UniProtKB-EC"/>
</dbReference>
<evidence type="ECO:0000256" key="1">
    <source>
        <dbReference type="ARBA" id="ARBA00001911"/>
    </source>
</evidence>
<dbReference type="InterPro" id="IPR007545">
    <property type="entry name" value="LOR/SDH_bifunc_enz_cons_dom"/>
</dbReference>
<accession>A0A328VJR9</accession>
<reference evidence="9 10" key="1">
    <citation type="submission" date="2016-08" db="EMBL/GenBank/DDBJ databases">
        <title>Analysis of Carbohydrate Active Enzymes in Thermogemmatispora T81 Reveals Carbohydrate Degradation Ability.</title>
        <authorList>
            <person name="Tomazini A."/>
            <person name="Lal S."/>
            <person name="Stott M."/>
            <person name="Henrissat B."/>
            <person name="Polikarpov I."/>
            <person name="Sparling R."/>
            <person name="Levin D.B."/>
        </authorList>
    </citation>
    <scope>NUCLEOTIDE SEQUENCE [LARGE SCALE GENOMIC DNA]</scope>
    <source>
        <strain evidence="9 10">T81</strain>
    </source>
</reference>
<feature type="domain" description="LOR/SDH bifunctional enzyme conserved" evidence="6">
    <location>
        <begin position="4"/>
        <end position="101"/>
    </location>
</feature>
<dbReference type="Gene3D" id="2.40.420.10">
    <property type="entry name" value="conserved putative lor/sdh protein from methanococcus maripaludis s2 domain"/>
    <property type="match status" value="1"/>
</dbReference>
<keyword evidence="4" id="KW-0456">Lyase</keyword>
<dbReference type="RefSeq" id="WP_189362122.1">
    <property type="nucleotide sequence ID" value="NZ_MCIF01000002.1"/>
</dbReference>
<evidence type="ECO:0000313" key="10">
    <source>
        <dbReference type="Proteomes" id="UP000248706"/>
    </source>
</evidence>
<dbReference type="Pfam" id="PF21571">
    <property type="entry name" value="ArgZ-like_C_1st"/>
    <property type="match status" value="1"/>
</dbReference>
<dbReference type="InterPro" id="IPR005239">
    <property type="entry name" value="ArgZ/ArgE-like"/>
</dbReference>
<dbReference type="EC" id="4.3.1.12" evidence="5"/>
<dbReference type="Proteomes" id="UP000248706">
    <property type="component" value="Unassembled WGS sequence"/>
</dbReference>
<organism evidence="9 10">
    <name type="scientific">Thermogemmatispora tikiterensis</name>
    <dbReference type="NCBI Taxonomy" id="1825093"/>
    <lineage>
        <taxon>Bacteria</taxon>
        <taxon>Bacillati</taxon>
        <taxon>Chloroflexota</taxon>
        <taxon>Ktedonobacteria</taxon>
        <taxon>Thermogemmatisporales</taxon>
        <taxon>Thermogemmatisporaceae</taxon>
        <taxon>Thermogemmatispora</taxon>
    </lineage>
</organism>
<proteinExistence type="predicted"/>
<keyword evidence="10" id="KW-1185">Reference proteome</keyword>
<dbReference type="InterPro" id="IPR048963">
    <property type="entry name" value="ArgZ/ArgE-like_C_2nd"/>
</dbReference>
<evidence type="ECO:0000259" key="8">
    <source>
        <dbReference type="Pfam" id="PF21571"/>
    </source>
</evidence>
<name>A0A328VJR9_9CHLR</name>
<evidence type="ECO:0000256" key="5">
    <source>
        <dbReference type="ARBA" id="ARBA00066346"/>
    </source>
</evidence>
<feature type="domain" description="Arginine dihydrolase ArgZ/ArgE-like C-terminal first subdomain" evidence="8">
    <location>
        <begin position="103"/>
        <end position="185"/>
    </location>
</feature>
<evidence type="ECO:0000256" key="4">
    <source>
        <dbReference type="ARBA" id="ARBA00023239"/>
    </source>
</evidence>
<gene>
    <name evidence="9" type="ORF">A4R35_20375</name>
</gene>
<protein>
    <recommendedName>
        <fullName evidence="5">ornithine cyclodeaminase</fullName>
        <ecNumber evidence="5">4.3.1.12</ecNumber>
    </recommendedName>
</protein>
<evidence type="ECO:0000259" key="7">
    <source>
        <dbReference type="Pfam" id="PF21570"/>
    </source>
</evidence>
<evidence type="ECO:0000313" key="9">
    <source>
        <dbReference type="EMBL" id="RAQ97906.1"/>
    </source>
</evidence>
<keyword evidence="3" id="KW-0520">NAD</keyword>
<evidence type="ECO:0000256" key="3">
    <source>
        <dbReference type="ARBA" id="ARBA00023027"/>
    </source>
</evidence>
<dbReference type="GO" id="GO:0000166">
    <property type="term" value="F:nucleotide binding"/>
    <property type="evidence" value="ECO:0007669"/>
    <property type="project" value="UniProtKB-KW"/>
</dbReference>
<keyword evidence="2" id="KW-0547">Nucleotide-binding</keyword>
<sequence>MASEIIELSGHIIDSWTLPRAWDIIMDRGGDFLIQEIQVGKHKSEPSYVRMEIKADDEQTLDLILSELQQLGAMLVNGHDVRTARVEQRGVLPEGFYSTTNLPTQVRLGGQWVDVEQIEMDVAIVIDREHRRAYCKPMHEVEVGDEVVVGHEGIRVQSFERAREREIFAFMQSDVSSEKAKILMIQHIARQMQETRARGGKILFVLGPAVIHTGAGRYVAELIRRGYVQVIFGGNAIVTHDVEAALFGTSLGVDLRTGEQVEGGHRNHLRAINAIRAVGSLEKAVEVGLLREGLIYEAIKHQVPLVLAGSIRDDGPMPGVITDMQEAQRQMRRALQGVEMAIMVASMLHAIATGNLLPATVRTVVVDINPAVVTKLADRGSFQAAGLVTDAELFLRELVEALRREAALPNAASLQTEAGHTQR</sequence>
<dbReference type="Pfam" id="PF21570">
    <property type="entry name" value="ArgZ-like_C_2nd"/>
    <property type="match status" value="1"/>
</dbReference>
<dbReference type="EMBL" id="MCIF01000002">
    <property type="protein sequence ID" value="RAQ97906.1"/>
    <property type="molecule type" value="Genomic_DNA"/>
</dbReference>
<dbReference type="CDD" id="cd12144">
    <property type="entry name" value="SDH_N_domain"/>
    <property type="match status" value="1"/>
</dbReference>
<evidence type="ECO:0000256" key="2">
    <source>
        <dbReference type="ARBA" id="ARBA00022741"/>
    </source>
</evidence>
<dbReference type="InterPro" id="IPR048964">
    <property type="entry name" value="ArgZ/ArgE-like_C_1st"/>
</dbReference>
<dbReference type="AlphaFoldDB" id="A0A328VJR9"/>
<dbReference type="NCBIfam" id="TIGR00300">
    <property type="entry name" value="TIGR00300 family protein"/>
    <property type="match status" value="1"/>
</dbReference>
<feature type="domain" description="Arginine dihydrolase ArgZ/ArgE-like C-terminal second subdomain" evidence="7">
    <location>
        <begin position="187"/>
        <end position="398"/>
    </location>
</feature>
<comment type="caution">
    <text evidence="9">The sequence shown here is derived from an EMBL/GenBank/DDBJ whole genome shotgun (WGS) entry which is preliminary data.</text>
</comment>
<evidence type="ECO:0000259" key="6">
    <source>
        <dbReference type="Pfam" id="PF04455"/>
    </source>
</evidence>
<dbReference type="Pfam" id="PF04455">
    <property type="entry name" value="Saccharop_dh_N"/>
    <property type="match status" value="1"/>
</dbReference>
<dbReference type="Gene3D" id="3.40.50.10690">
    <property type="entry name" value="putative lor/sdh protein like domains"/>
    <property type="match status" value="1"/>
</dbReference>
<comment type="cofactor">
    <cofactor evidence="1">
        <name>NAD(+)</name>
        <dbReference type="ChEBI" id="CHEBI:57540"/>
    </cofactor>
</comment>